<keyword evidence="4 7" id="KW-0472">Membrane</keyword>
<dbReference type="InterPro" id="IPR003770">
    <property type="entry name" value="MLTG-like"/>
</dbReference>
<dbReference type="Proteomes" id="UP000251634">
    <property type="component" value="Unassembled WGS sequence"/>
</dbReference>
<evidence type="ECO:0000313" key="8">
    <source>
        <dbReference type="EMBL" id="RAW50632.1"/>
    </source>
</evidence>
<keyword evidence="1 7" id="KW-1003">Cell membrane</keyword>
<dbReference type="RefSeq" id="WP_112115409.1">
    <property type="nucleotide sequence ID" value="NZ_PRKZ01000003.1"/>
</dbReference>
<dbReference type="Pfam" id="PF02618">
    <property type="entry name" value="YceG"/>
    <property type="match status" value="1"/>
</dbReference>
<reference evidence="8 9" key="1">
    <citation type="submission" date="2018-02" db="EMBL/GenBank/DDBJ databases">
        <title>Complete genome sequencing of Faecalibacterium prausnitzii strains isolated from the human gut.</title>
        <authorList>
            <person name="Fitzgerald B.C."/>
            <person name="Shkoporov A.N."/>
            <person name="Ross P.R."/>
            <person name="Hill C."/>
        </authorList>
    </citation>
    <scope>NUCLEOTIDE SEQUENCE [LARGE SCALE GENOMIC DNA]</scope>
    <source>
        <strain evidence="8 9">APC942/8-14-2</strain>
    </source>
</reference>
<dbReference type="NCBIfam" id="TIGR00247">
    <property type="entry name" value="endolytic transglycosylase MltG"/>
    <property type="match status" value="1"/>
</dbReference>
<dbReference type="GO" id="GO:0009252">
    <property type="term" value="P:peptidoglycan biosynthetic process"/>
    <property type="evidence" value="ECO:0007669"/>
    <property type="project" value="UniProtKB-UniRule"/>
</dbReference>
<keyword evidence="3 7" id="KW-1133">Transmembrane helix</keyword>
<sequence length="377" mass="41735">MAHKNSHSAPRKKGGALKIVLVLLVLLLVVAGGGVWMAKREIDGGTPGEEVTVSIQQGSGVGTIANALKEAGVIKFPRLFRWYVGKQGATAKLQYGEFTLAPGSSYDDLIEVLSEYAKAESVRLTFPEGTTAIAMARKMEDAGLCTAEEFLKEANTGDFSEYKFWQYVPDDKDAPDRFLKCEGYLFPDTYEFLKDDTVHNYVATFYAHFDKQVTDAMYKQLDEQGMTLPELITLASFVQEEAGNDQDDNVAQVFRNRLAEGSPYPKLQSNASSHVQSDADNNYLWNWVAPYYGGWDSIPANIRDAYDTYNCTGLPAGPISNPGLAAIRAALDPQCDPEVKDCYFFVTDQSGHYYYAKTYADHQKNCAEADSVNQSLK</sequence>
<dbReference type="EMBL" id="PRKZ01000003">
    <property type="protein sequence ID" value="RAW50632.1"/>
    <property type="molecule type" value="Genomic_DNA"/>
</dbReference>
<comment type="catalytic activity">
    <reaction evidence="7">
        <text>a peptidoglycan chain = a peptidoglycan chain with N-acetyl-1,6-anhydromuramyl-[peptide] at the reducing end + a peptidoglycan chain with N-acetylglucosamine at the non-reducing end.</text>
        <dbReference type="EC" id="4.2.2.29"/>
    </reaction>
</comment>
<keyword evidence="5 7" id="KW-0456">Lyase</keyword>
<protein>
    <recommendedName>
        <fullName evidence="7">Endolytic murein transglycosylase</fullName>
        <ecNumber evidence="7">4.2.2.29</ecNumber>
    </recommendedName>
    <alternativeName>
        <fullName evidence="7">Peptidoglycan lytic transglycosylase</fullName>
    </alternativeName>
    <alternativeName>
        <fullName evidence="7">Peptidoglycan polymerization terminase</fullName>
    </alternativeName>
</protein>
<dbReference type="GO" id="GO:0071555">
    <property type="term" value="P:cell wall organization"/>
    <property type="evidence" value="ECO:0007669"/>
    <property type="project" value="UniProtKB-KW"/>
</dbReference>
<accession>A0A329TMB5</accession>
<dbReference type="PANTHER" id="PTHR30518">
    <property type="entry name" value="ENDOLYTIC MUREIN TRANSGLYCOSYLASE"/>
    <property type="match status" value="1"/>
</dbReference>
<dbReference type="GO" id="GO:0005886">
    <property type="term" value="C:plasma membrane"/>
    <property type="evidence" value="ECO:0007669"/>
    <property type="project" value="UniProtKB-UniRule"/>
</dbReference>
<evidence type="ECO:0000256" key="2">
    <source>
        <dbReference type="ARBA" id="ARBA00022692"/>
    </source>
</evidence>
<evidence type="ECO:0000256" key="4">
    <source>
        <dbReference type="ARBA" id="ARBA00023136"/>
    </source>
</evidence>
<gene>
    <name evidence="7 8" type="primary">mltG</name>
    <name evidence="8" type="ORF">C4N25_06525</name>
</gene>
<evidence type="ECO:0000256" key="6">
    <source>
        <dbReference type="ARBA" id="ARBA00023316"/>
    </source>
</evidence>
<dbReference type="PANTHER" id="PTHR30518:SF2">
    <property type="entry name" value="ENDOLYTIC MUREIN TRANSGLYCOSYLASE"/>
    <property type="match status" value="1"/>
</dbReference>
<comment type="caution">
    <text evidence="8">The sequence shown here is derived from an EMBL/GenBank/DDBJ whole genome shotgun (WGS) entry which is preliminary data.</text>
</comment>
<feature type="site" description="Important for catalytic activity" evidence="7">
    <location>
        <position position="241"/>
    </location>
</feature>
<evidence type="ECO:0000256" key="1">
    <source>
        <dbReference type="ARBA" id="ARBA00022475"/>
    </source>
</evidence>
<keyword evidence="6 7" id="KW-0961">Cell wall biogenesis/degradation</keyword>
<evidence type="ECO:0000313" key="9">
    <source>
        <dbReference type="Proteomes" id="UP000251634"/>
    </source>
</evidence>
<comment type="function">
    <text evidence="7">Functions as a peptidoglycan terminase that cleaves nascent peptidoglycan strands endolytically to terminate their elongation.</text>
</comment>
<evidence type="ECO:0000256" key="3">
    <source>
        <dbReference type="ARBA" id="ARBA00022989"/>
    </source>
</evidence>
<comment type="similarity">
    <text evidence="7">Belongs to the transglycosylase MltG family.</text>
</comment>
<dbReference type="Gene3D" id="3.30.1490.480">
    <property type="entry name" value="Endolytic murein transglycosylase"/>
    <property type="match status" value="1"/>
</dbReference>
<evidence type="ECO:0000256" key="5">
    <source>
        <dbReference type="ARBA" id="ARBA00023239"/>
    </source>
</evidence>
<evidence type="ECO:0000256" key="7">
    <source>
        <dbReference type="HAMAP-Rule" id="MF_02065"/>
    </source>
</evidence>
<dbReference type="AlphaFoldDB" id="A0A329TMB5"/>
<organism evidence="8 9">
    <name type="scientific">Faecalibacterium prausnitzii</name>
    <dbReference type="NCBI Taxonomy" id="853"/>
    <lineage>
        <taxon>Bacteria</taxon>
        <taxon>Bacillati</taxon>
        <taxon>Bacillota</taxon>
        <taxon>Clostridia</taxon>
        <taxon>Eubacteriales</taxon>
        <taxon>Oscillospiraceae</taxon>
        <taxon>Faecalibacterium</taxon>
    </lineage>
</organism>
<proteinExistence type="inferred from homology"/>
<name>A0A329TMB5_9FIRM</name>
<dbReference type="GO" id="GO:0008932">
    <property type="term" value="F:lytic endotransglycosylase activity"/>
    <property type="evidence" value="ECO:0007669"/>
    <property type="project" value="UniProtKB-UniRule"/>
</dbReference>
<dbReference type="EC" id="4.2.2.29" evidence="7"/>
<keyword evidence="2 7" id="KW-0812">Transmembrane</keyword>
<dbReference type="HAMAP" id="MF_02065">
    <property type="entry name" value="MltG"/>
    <property type="match status" value="1"/>
</dbReference>